<proteinExistence type="inferred from homology"/>
<evidence type="ECO:0000313" key="5">
    <source>
        <dbReference type="EMBL" id="JAP99527.1"/>
    </source>
</evidence>
<dbReference type="AlphaFoldDB" id="A0A0A9YTL6"/>
<comment type="subcellular location">
    <subcellularLocation>
        <location evidence="1">Nucleus</location>
        <location evidence="1">Nucleolus</location>
    </subcellularLocation>
</comment>
<sequence length="211" mass="23660">MRAVNEVHEMIASLPKDAFPCKLVGFDMISESERQTAVYPHRPHYALTYHDDDLCSGRYAGLSTCATIEPLHCVLTIDDSKHKIPDTLEGVALMKGALCAQLARVLNAHYGGNNRGGADCRHTDNEAIDGKNKAKQKYNSNNDNKKSSHSPQNDEDDKPKYRIRSFCTTHSVDLVHCGFLFRLYIAHYREVSLLKALGRANEAALLEQRLF</sequence>
<dbReference type="GO" id="GO:0006364">
    <property type="term" value="P:rRNA processing"/>
    <property type="evidence" value="ECO:0007669"/>
    <property type="project" value="TreeGrafter"/>
</dbReference>
<evidence type="ECO:0000256" key="2">
    <source>
        <dbReference type="SAM" id="MobiDB-lite"/>
    </source>
</evidence>
<dbReference type="EMBL" id="GDHC01019101">
    <property type="protein sequence ID" value="JAP99527.1"/>
    <property type="molecule type" value="Transcribed_RNA"/>
</dbReference>
<organism evidence="4">
    <name type="scientific">Lygus hesperus</name>
    <name type="common">Western plant bug</name>
    <dbReference type="NCBI Taxonomy" id="30085"/>
    <lineage>
        <taxon>Eukaryota</taxon>
        <taxon>Metazoa</taxon>
        <taxon>Ecdysozoa</taxon>
        <taxon>Arthropoda</taxon>
        <taxon>Hexapoda</taxon>
        <taxon>Insecta</taxon>
        <taxon>Pterygota</taxon>
        <taxon>Neoptera</taxon>
        <taxon>Paraneoptera</taxon>
        <taxon>Hemiptera</taxon>
        <taxon>Heteroptera</taxon>
        <taxon>Panheteroptera</taxon>
        <taxon>Cimicomorpha</taxon>
        <taxon>Miridae</taxon>
        <taxon>Mirini</taxon>
        <taxon>Lygus</taxon>
    </lineage>
</organism>
<gene>
    <name evidence="4" type="primary">ycf1_4</name>
    <name evidence="4" type="ORF">CM83_35788</name>
    <name evidence="5" type="ORF">g.98893</name>
</gene>
<feature type="region of interest" description="Disordered" evidence="2">
    <location>
        <begin position="131"/>
        <end position="159"/>
    </location>
</feature>
<dbReference type="GO" id="GO:0034456">
    <property type="term" value="C:UTP-C complex"/>
    <property type="evidence" value="ECO:0007669"/>
    <property type="project" value="TreeGrafter"/>
</dbReference>
<dbReference type="PANTHER" id="PTHR17972">
    <property type="entry name" value="NUCLEOLAR RNA-ASSOCIATED PROTEIN"/>
    <property type="match status" value="1"/>
</dbReference>
<comment type="similarity">
    <text evidence="1">Belongs to the NRAP family.</text>
</comment>
<protein>
    <recommendedName>
        <fullName evidence="1">Nucleolar protein 6</fullName>
    </recommendedName>
</protein>
<evidence type="ECO:0000259" key="3">
    <source>
        <dbReference type="Pfam" id="PF17405"/>
    </source>
</evidence>
<keyword evidence="1" id="KW-0539">Nucleus</keyword>
<dbReference type="GO" id="GO:0003723">
    <property type="term" value="F:RNA binding"/>
    <property type="evidence" value="ECO:0007669"/>
    <property type="project" value="UniProtKB-KW"/>
</dbReference>
<dbReference type="InterPro" id="IPR005554">
    <property type="entry name" value="NOL6/Upt22"/>
</dbReference>
<accession>A0A0A9YTL6</accession>
<dbReference type="GO" id="GO:0032040">
    <property type="term" value="C:small-subunit processome"/>
    <property type="evidence" value="ECO:0007669"/>
    <property type="project" value="TreeGrafter"/>
</dbReference>
<reference evidence="4" key="1">
    <citation type="journal article" date="2014" name="PLoS ONE">
        <title>Transcriptome-Based Identification of ABC Transporters in the Western Tarnished Plant Bug Lygus hesperus.</title>
        <authorList>
            <person name="Hull J.J."/>
            <person name="Chaney K."/>
            <person name="Geib S.M."/>
            <person name="Fabrick J.A."/>
            <person name="Brent C.S."/>
            <person name="Walsh D."/>
            <person name="Lavine L.C."/>
        </authorList>
    </citation>
    <scope>NUCLEOTIDE SEQUENCE</scope>
</reference>
<keyword evidence="1" id="KW-0694">RNA-binding</keyword>
<feature type="domain" description="Nrap protein" evidence="3">
    <location>
        <begin position="5"/>
        <end position="196"/>
    </location>
</feature>
<dbReference type="GO" id="GO:0032545">
    <property type="term" value="C:CURI complex"/>
    <property type="evidence" value="ECO:0007669"/>
    <property type="project" value="TreeGrafter"/>
</dbReference>
<name>A0A0A9YTL6_LYGHE</name>
<evidence type="ECO:0000313" key="4">
    <source>
        <dbReference type="EMBL" id="JAG36377.1"/>
    </source>
</evidence>
<dbReference type="InterPro" id="IPR035369">
    <property type="entry name" value="Nrap_D4"/>
</dbReference>
<evidence type="ECO:0000256" key="1">
    <source>
        <dbReference type="RuleBase" id="RU364032"/>
    </source>
</evidence>
<dbReference type="PANTHER" id="PTHR17972:SF0">
    <property type="entry name" value="NUCLEOLAR PROTEIN 6"/>
    <property type="match status" value="1"/>
</dbReference>
<dbReference type="GO" id="GO:0006409">
    <property type="term" value="P:tRNA export from nucleus"/>
    <property type="evidence" value="ECO:0007669"/>
    <property type="project" value="TreeGrafter"/>
</dbReference>
<reference evidence="5" key="3">
    <citation type="journal article" date="2016" name="Gigascience">
        <title>De novo construction of an expanded transcriptome assembly for the western tarnished plant bug, Lygus hesperus.</title>
        <authorList>
            <person name="Tassone E.E."/>
            <person name="Geib S.M."/>
            <person name="Hall B."/>
            <person name="Fabrick J.A."/>
            <person name="Brent C.S."/>
            <person name="Hull J.J."/>
        </authorList>
    </citation>
    <scope>NUCLEOTIDE SEQUENCE</scope>
</reference>
<dbReference type="EMBL" id="GBHO01007227">
    <property type="protein sequence ID" value="JAG36377.1"/>
    <property type="molecule type" value="Transcribed_RNA"/>
</dbReference>
<dbReference type="Pfam" id="PF17405">
    <property type="entry name" value="Nrap_D4"/>
    <property type="match status" value="1"/>
</dbReference>
<reference evidence="4" key="2">
    <citation type="submission" date="2014-07" db="EMBL/GenBank/DDBJ databases">
        <authorList>
            <person name="Hull J."/>
        </authorList>
    </citation>
    <scope>NUCLEOTIDE SEQUENCE</scope>
</reference>